<accession>A0ABU2LRL8</accession>
<comment type="caution">
    <text evidence="1">The sequence shown here is derived from an EMBL/GenBank/DDBJ whole genome shotgun (WGS) entry which is preliminary data.</text>
</comment>
<dbReference type="RefSeq" id="WP_311600004.1">
    <property type="nucleotide sequence ID" value="NZ_JAVREM010000022.1"/>
</dbReference>
<protein>
    <submittedName>
        <fullName evidence="1">Uncharacterized protein</fullName>
    </submittedName>
</protein>
<dbReference type="EMBL" id="JAVREM010000022">
    <property type="protein sequence ID" value="MDT0320235.1"/>
    <property type="molecule type" value="Genomic_DNA"/>
</dbReference>
<reference evidence="2" key="1">
    <citation type="submission" date="2023-07" db="EMBL/GenBank/DDBJ databases">
        <title>30 novel species of actinomycetes from the DSMZ collection.</title>
        <authorList>
            <person name="Nouioui I."/>
        </authorList>
    </citation>
    <scope>NUCLEOTIDE SEQUENCE [LARGE SCALE GENOMIC DNA]</scope>
    <source>
        <strain evidence="2">DSM 44918</strain>
    </source>
</reference>
<proteinExistence type="predicted"/>
<evidence type="ECO:0000313" key="1">
    <source>
        <dbReference type="EMBL" id="MDT0320235.1"/>
    </source>
</evidence>
<keyword evidence="2" id="KW-1185">Reference proteome</keyword>
<name>A0ABU2LRL8_9ACTN</name>
<evidence type="ECO:0000313" key="2">
    <source>
        <dbReference type="Proteomes" id="UP001183420"/>
    </source>
</evidence>
<sequence length="116" mass="12846">MSRLTQALAEAAAKGVVTPSLLEILGDSPTVEGEESEITTESLQHTYARRARRLPSDSFEHREASRLLDILEETDAEHVKLLSVTGDSGRRTLLLMDTACHTVLYWSPMWVLPAPT</sequence>
<organism evidence="1 2">
    <name type="scientific">Streptomyces millisiae</name>
    <dbReference type="NCBI Taxonomy" id="3075542"/>
    <lineage>
        <taxon>Bacteria</taxon>
        <taxon>Bacillati</taxon>
        <taxon>Actinomycetota</taxon>
        <taxon>Actinomycetes</taxon>
        <taxon>Kitasatosporales</taxon>
        <taxon>Streptomycetaceae</taxon>
        <taxon>Streptomyces</taxon>
    </lineage>
</organism>
<dbReference type="Proteomes" id="UP001183420">
    <property type="component" value="Unassembled WGS sequence"/>
</dbReference>
<gene>
    <name evidence="1" type="ORF">RNC47_18020</name>
</gene>